<comment type="similarity">
    <text evidence="2">Belongs to the cation diffusion facilitator (CDF) transporter (TC 2.A.4) family.</text>
</comment>
<feature type="transmembrane region" description="Helical" evidence="7">
    <location>
        <begin position="198"/>
        <end position="216"/>
    </location>
</feature>
<dbReference type="PANTHER" id="PTHR43840:SF15">
    <property type="entry name" value="MITOCHONDRIAL METAL TRANSPORTER 1-RELATED"/>
    <property type="match status" value="1"/>
</dbReference>
<keyword evidence="4 7" id="KW-0812">Transmembrane</keyword>
<dbReference type="Proteomes" id="UP000679179">
    <property type="component" value="Unassembled WGS sequence"/>
</dbReference>
<evidence type="ECO:0000256" key="5">
    <source>
        <dbReference type="ARBA" id="ARBA00022989"/>
    </source>
</evidence>
<dbReference type="EMBL" id="BOPZ01000004">
    <property type="protein sequence ID" value="GIM27997.1"/>
    <property type="molecule type" value="Genomic_DNA"/>
</dbReference>
<evidence type="ECO:0000313" key="10">
    <source>
        <dbReference type="EMBL" id="GIM27997.1"/>
    </source>
</evidence>
<evidence type="ECO:0000259" key="9">
    <source>
        <dbReference type="Pfam" id="PF16916"/>
    </source>
</evidence>
<feature type="domain" description="Cation efflux protein transmembrane" evidence="8">
    <location>
        <begin position="32"/>
        <end position="224"/>
    </location>
</feature>
<dbReference type="GO" id="GO:0016020">
    <property type="term" value="C:membrane"/>
    <property type="evidence" value="ECO:0007669"/>
    <property type="project" value="UniProtKB-SubCell"/>
</dbReference>
<dbReference type="InterPro" id="IPR050291">
    <property type="entry name" value="CDF_Transporter"/>
</dbReference>
<keyword evidence="3" id="KW-0813">Transport</keyword>
<dbReference type="InterPro" id="IPR036837">
    <property type="entry name" value="Cation_efflux_CTD_sf"/>
</dbReference>
<feature type="transmembrane region" description="Helical" evidence="7">
    <location>
        <begin position="98"/>
        <end position="116"/>
    </location>
</feature>
<sequence>MLSKLLVRTFVKNYEDTNNEKVRESFGLLGGIIGIAINIILFTIKLSVGLIVASIAVMADAFNNLSDAASSIITIVGFKMSNKPADEEHPFGHGRIEYISALIVSFMVILVGFQFVKSSFERVINPEPITFEAVPFFLILGSIIFKFWLSKFNKYIGKTINSSALKAASFDALGDVVTSSCVALSLLLPKFTTLPVDGYIGILVALVILYSGYSLVKETVNPLLGEAPDPQLVKKIKESVLEYENITGVHDLIIHNYGHGKCMASIHAEIPSDIDIMQIHDIIDTAEREISKEFNIYLVIHMDPICTDCEEIKSCKRMVEKIIEYNPLVKSMHDFRVVGDGEKKNLIFDVVVNSWQLDKMMTEEELKEKITQDIKNLHPQYNCIITVDNDFM</sequence>
<keyword evidence="6 7" id="KW-0472">Membrane</keyword>
<proteinExistence type="inferred from homology"/>
<evidence type="ECO:0000313" key="11">
    <source>
        <dbReference type="Proteomes" id="UP000679179"/>
    </source>
</evidence>
<name>A0A919RXB5_9CLOT</name>
<evidence type="ECO:0000256" key="7">
    <source>
        <dbReference type="SAM" id="Phobius"/>
    </source>
</evidence>
<dbReference type="InterPro" id="IPR027469">
    <property type="entry name" value="Cation_efflux_TMD_sf"/>
</dbReference>
<dbReference type="FunFam" id="1.20.1510.10:FF:000006">
    <property type="entry name" value="Divalent cation efflux transporter"/>
    <property type="match status" value="1"/>
</dbReference>
<dbReference type="InterPro" id="IPR027470">
    <property type="entry name" value="Cation_efflux_CTD"/>
</dbReference>
<evidence type="ECO:0000256" key="4">
    <source>
        <dbReference type="ARBA" id="ARBA00022692"/>
    </source>
</evidence>
<keyword evidence="5 7" id="KW-1133">Transmembrane helix</keyword>
<dbReference type="InterPro" id="IPR002524">
    <property type="entry name" value="Cation_efflux"/>
</dbReference>
<dbReference type="Pfam" id="PF16916">
    <property type="entry name" value="ZT_dimer"/>
    <property type="match status" value="1"/>
</dbReference>
<dbReference type="NCBIfam" id="TIGR01297">
    <property type="entry name" value="CDF"/>
    <property type="match status" value="1"/>
</dbReference>
<organism evidence="10 11">
    <name type="scientific">Clostridium polyendosporum</name>
    <dbReference type="NCBI Taxonomy" id="69208"/>
    <lineage>
        <taxon>Bacteria</taxon>
        <taxon>Bacillati</taxon>
        <taxon>Bacillota</taxon>
        <taxon>Clostridia</taxon>
        <taxon>Eubacteriales</taxon>
        <taxon>Clostridiaceae</taxon>
        <taxon>Clostridium</taxon>
    </lineage>
</organism>
<reference evidence="10" key="1">
    <citation type="submission" date="2021-03" db="EMBL/GenBank/DDBJ databases">
        <title>Taxonomic study of Clostridium polyendosporum from meadow-gley soil under rice.</title>
        <authorList>
            <person name="Kobayashi H."/>
            <person name="Tanizawa Y."/>
            <person name="Yagura M."/>
        </authorList>
    </citation>
    <scope>NUCLEOTIDE SEQUENCE</scope>
    <source>
        <strain evidence="10">JCM 30710</strain>
    </source>
</reference>
<feature type="domain" description="Cation efflux protein cytoplasmic" evidence="9">
    <location>
        <begin position="228"/>
        <end position="304"/>
    </location>
</feature>
<evidence type="ECO:0000256" key="3">
    <source>
        <dbReference type="ARBA" id="ARBA00022448"/>
    </source>
</evidence>
<keyword evidence="11" id="KW-1185">Reference proteome</keyword>
<evidence type="ECO:0000256" key="1">
    <source>
        <dbReference type="ARBA" id="ARBA00004141"/>
    </source>
</evidence>
<dbReference type="SUPFAM" id="SSF160240">
    <property type="entry name" value="Cation efflux protein cytoplasmic domain-like"/>
    <property type="match status" value="1"/>
</dbReference>
<feature type="transmembrane region" description="Helical" evidence="7">
    <location>
        <begin position="128"/>
        <end position="149"/>
    </location>
</feature>
<dbReference type="InterPro" id="IPR058533">
    <property type="entry name" value="Cation_efflux_TM"/>
</dbReference>
<evidence type="ECO:0000256" key="2">
    <source>
        <dbReference type="ARBA" id="ARBA00008114"/>
    </source>
</evidence>
<comment type="caution">
    <text evidence="10">The sequence shown here is derived from an EMBL/GenBank/DDBJ whole genome shotgun (WGS) entry which is preliminary data.</text>
</comment>
<feature type="transmembrane region" description="Helical" evidence="7">
    <location>
        <begin position="26"/>
        <end position="44"/>
    </location>
</feature>
<dbReference type="Gene3D" id="3.30.70.1350">
    <property type="entry name" value="Cation efflux protein, cytoplasmic domain"/>
    <property type="match status" value="1"/>
</dbReference>
<dbReference type="Gene3D" id="1.20.1510.10">
    <property type="entry name" value="Cation efflux protein transmembrane domain"/>
    <property type="match status" value="1"/>
</dbReference>
<dbReference type="Pfam" id="PF01545">
    <property type="entry name" value="Cation_efflux"/>
    <property type="match status" value="1"/>
</dbReference>
<evidence type="ECO:0000259" key="8">
    <source>
        <dbReference type="Pfam" id="PF01545"/>
    </source>
</evidence>
<evidence type="ECO:0000256" key="6">
    <source>
        <dbReference type="ARBA" id="ARBA00023136"/>
    </source>
</evidence>
<dbReference type="SUPFAM" id="SSF161111">
    <property type="entry name" value="Cation efflux protein transmembrane domain-like"/>
    <property type="match status" value="1"/>
</dbReference>
<dbReference type="RefSeq" id="WP_212902746.1">
    <property type="nucleotide sequence ID" value="NZ_BOPZ01000004.1"/>
</dbReference>
<dbReference type="PANTHER" id="PTHR43840">
    <property type="entry name" value="MITOCHONDRIAL METAL TRANSPORTER 1-RELATED"/>
    <property type="match status" value="1"/>
</dbReference>
<protein>
    <submittedName>
        <fullName evidence="10">Cation diffusion facilitator transporter</fullName>
    </submittedName>
</protein>
<dbReference type="GO" id="GO:0008324">
    <property type="term" value="F:monoatomic cation transmembrane transporter activity"/>
    <property type="evidence" value="ECO:0007669"/>
    <property type="project" value="InterPro"/>
</dbReference>
<dbReference type="AlphaFoldDB" id="A0A919RXB5"/>
<comment type="subcellular location">
    <subcellularLocation>
        <location evidence="1">Membrane</location>
        <topology evidence="1">Multi-pass membrane protein</topology>
    </subcellularLocation>
</comment>
<accession>A0A919RXB5</accession>
<gene>
    <name evidence="10" type="ORF">CPJCM30710_06630</name>
</gene>